<dbReference type="GO" id="GO:0030430">
    <property type="term" value="C:host cell cytoplasm"/>
    <property type="evidence" value="ECO:0007669"/>
    <property type="project" value="UniProtKB-SubCell"/>
</dbReference>
<keyword evidence="1" id="KW-0540">Nuclease</keyword>
<keyword evidence="1" id="KW-0067">ATP-binding</keyword>
<dbReference type="GO" id="GO:0098009">
    <property type="term" value="C:viral terminase, large subunit"/>
    <property type="evidence" value="ECO:0007669"/>
    <property type="project" value="UniProtKB-UniRule"/>
</dbReference>
<dbReference type="EMBL" id="MH606185">
    <property type="protein sequence ID" value="AXH71094.1"/>
    <property type="molecule type" value="Genomic_DNA"/>
</dbReference>
<dbReference type="GO" id="GO:0009036">
    <property type="term" value="F:type II site-specific deoxyribonuclease activity"/>
    <property type="evidence" value="ECO:0007669"/>
    <property type="project" value="UniProtKB-UniRule"/>
</dbReference>
<name>A0A345MJR2_BPBSP</name>
<feature type="domain" description="Phage terminase large subunit GpA ATPase" evidence="2">
    <location>
        <begin position="82"/>
        <end position="287"/>
    </location>
</feature>
<protein>
    <recommendedName>
        <fullName evidence="1">Terminase, large subunit</fullName>
    </recommendedName>
    <alternativeName>
        <fullName evidence="1">DNA-packaging protein</fullName>
    </alternativeName>
    <alternativeName>
        <fullName evidence="1">Large terminase protein</fullName>
    </alternativeName>
    <domain>
        <recommendedName>
            <fullName evidence="1">Endonuclease</fullName>
            <ecNumber evidence="1">3.1.21.4</ecNumber>
        </recommendedName>
    </domain>
    <domain>
        <recommendedName>
            <fullName evidence="1">ATPase</fullName>
            <ecNumber evidence="1">3.6.4.-</ecNumber>
        </recommendedName>
    </domain>
</protein>
<gene>
    <name evidence="3" type="ORF">BSP38_052</name>
</gene>
<feature type="active site" description="For ATPase activity" evidence="1">
    <location>
        <position position="187"/>
    </location>
</feature>
<keyword evidence="1" id="KW-0460">Magnesium</keyword>
<dbReference type="InterPro" id="IPR046453">
    <property type="entry name" value="GpA_ATPase"/>
</dbReference>
<accession>A0A345MJR2</accession>
<dbReference type="EC" id="3.1.21.4" evidence="1"/>
<keyword evidence="1" id="KW-1035">Host cytoplasm</keyword>
<dbReference type="GO" id="GO:0016887">
    <property type="term" value="F:ATP hydrolysis activity"/>
    <property type="evidence" value="ECO:0007669"/>
    <property type="project" value="UniProtKB-UniRule"/>
</dbReference>
<feature type="short sequence motif" description="Walker B motif" evidence="1">
    <location>
        <begin position="182"/>
        <end position="187"/>
    </location>
</feature>
<keyword evidence="1" id="KW-0479">Metal-binding</keyword>
<comment type="domain">
    <text evidence="1">The N-terminus is involved in the formation of the heterotrimer with the small subunit. The N-terminus part contains the translocase activity involved in DNA packaging. At the N-terminus, there is a high affinity ATPase center that is probably needed for the packaging activity. The Walker A motif of the ATPase center is responsible for interacting with the ATP phosphate and the Q motif governs force generation and the interaction with DNA. The C-terminus contains the site specific endonuclease (cos-cleavage) and strand separation activities required for genome maturation. A second ATPase catalytic site regulates the genome maturation. The C-terminus very end is involved in binding to the procapsid. Contains a basic leucine zipper (bZIP) that may be involved in the formation of the terminase.</text>
</comment>
<evidence type="ECO:0000256" key="1">
    <source>
        <dbReference type="HAMAP-Rule" id="MF_04144"/>
    </source>
</evidence>
<evidence type="ECO:0000313" key="3">
    <source>
        <dbReference type="EMBL" id="AXH71094.1"/>
    </source>
</evidence>
<keyword evidence="1" id="KW-1188">Viral release from host cell</keyword>
<comment type="function">
    <text evidence="1">The terminase large subunit acts as an ATP driven molecular motor necessary for viral DNA translocation into empty capsids and as an endonuclease that cuts the viral genome from the concetamer to initiate and to end the packaging reaction. The terminase lies at a unique vertex of the procapsid and is composed of two subunits, a small terminase subunit involved in viral DNA recognition, and a large terminase subunit possessing endonucleolytic and ATPase activities (DNA maturation and packaging). The endonuclease activity cleaves the viral DNA generating 5'overhangs. The strand separation activity separates the cohesive ends generating the single-stranded 'sticky' ends of the mature genome. The DNA-terminase complex binds to the portal of the procapsid thereby activating the translocase activity of the terminase. The terminase packages the viral DNA into the procapsid until the next concatemer reaches the complex. The downstream site is then cut generating the mature right end of the genome, the heterotrimer undocks from the DNA-filled head and remains bound to the left end of concatemer's next genome.</text>
</comment>
<feature type="short sequence motif" description="Walker A motif" evidence="1">
    <location>
        <begin position="88"/>
        <end position="95"/>
    </location>
</feature>
<proteinExistence type="inferred from homology"/>
<dbReference type="GO" id="GO:0005524">
    <property type="term" value="F:ATP binding"/>
    <property type="evidence" value="ECO:0007669"/>
    <property type="project" value="UniProtKB-UniRule"/>
</dbReference>
<comment type="catalytic activity">
    <reaction evidence="1">
        <text>Endonucleolytic cleavage of DNA to give specific double-stranded fragments with terminal 5'-phosphates.</text>
        <dbReference type="EC" id="3.1.21.4"/>
    </reaction>
</comment>
<comment type="caution">
    <text evidence="1">Lacks conserved residue(s) required for the propagation of feature annotation.</text>
</comment>
<organismHost>
    <name type="scientific">Bacillus subtilis</name>
    <dbReference type="NCBI Taxonomy" id="1423"/>
</organismHost>
<keyword evidence="1" id="KW-0255">Endonuclease</keyword>
<dbReference type="Gene3D" id="3.40.50.300">
    <property type="entry name" value="P-loop containing nucleotide triphosphate hydrolases"/>
    <property type="match status" value="1"/>
</dbReference>
<comment type="cofactor">
    <cofactor evidence="1">
        <name>Mg(2+)</name>
        <dbReference type="ChEBI" id="CHEBI:18420"/>
    </cofactor>
</comment>
<comment type="subunit">
    <text evidence="1">Interacts (via N-terminus) with the terminase small subunit (via C-terminus); the active complex is probably heterooligomeric. Interacts (via C-terminus) with the portal protein; this interaction allows the packaging of viral DNA.</text>
</comment>
<dbReference type="GO" id="GO:0019073">
    <property type="term" value="P:viral DNA genome packaging"/>
    <property type="evidence" value="ECO:0007669"/>
    <property type="project" value="UniProtKB-UniRule"/>
</dbReference>
<feature type="binding site" evidence="1">
    <location>
        <position position="386"/>
    </location>
    <ligand>
        <name>Mg(2+)</name>
        <dbReference type="ChEBI" id="CHEBI:18420"/>
        <note>catalytic; for nuclease activity</note>
    </ligand>
</feature>
<comment type="similarity">
    <text evidence="1">Belongs to the lambdavirus large terminase family.</text>
</comment>
<keyword evidence="4" id="KW-1185">Reference proteome</keyword>
<sequence>MNLMNQYDGKYIANIAQKTFGRTDITKDELAYVLTMINPSSYLLKHHRVKNHPITFHVSGHDSTRAQAHRPWQVQIINDQHPDKAVIKSRQLGLSEIGIAEMVHFADLHSYAGVKCLYTFPTNRQMKDFVSTRLNPLLEQGYYATIADKSIDSLEKKKLRNSFLLFRSSSKGAAVEGVDIDYLSLDEYDRVAPAAEISAVESMSSSSFKILRRWSTPTVPDYGIHELYKQSDQLVYMHRCDRCGERQALDYENNIECLDEDGVDVLAKTVKDGTFRFICSKCKKPIDRWYNGEWVATYPSRTADGGGTRGYLITQLNAVWISADELKRKELKAKSKQHFYNYVLGFPYQDVALAVQDGDIKNNVREDLAEPLMDRGNYRFISVGIDWGNRHWVTVRGFRENGMIDIIRIFSVAKSRSHTNIEEDIQNIINQLVPYNPDIICADTGDSGNYVEKLMAFFGPGRVYGVKVNPTPRSTGQVQPVWQDTRSLVTVDKLTQNKRHIADMKMGRLGFYRPDKDLEMYIDHWKNVVIRDEEDEKTGEVYQIITNRGDDHFAQSSVYSMVGLEHVLEPYIMSTQENAFAYTTVDNVMPQSTDIFARGY</sequence>
<reference evidence="3 4" key="1">
    <citation type="submission" date="2018-07" db="EMBL/GenBank/DDBJ databases">
        <title>Complete nucleotide sequence of Bacillus phage BSP38.</title>
        <authorList>
            <person name="Ghosh K."/>
            <person name="Kim K.-P."/>
        </authorList>
    </citation>
    <scope>NUCLEOTIDE SEQUENCE [LARGE SCALE GENOMIC DNA]</scope>
</reference>
<evidence type="ECO:0000313" key="4">
    <source>
        <dbReference type="Proteomes" id="UP000260425"/>
    </source>
</evidence>
<dbReference type="Pfam" id="PF05876">
    <property type="entry name" value="GpA_ATPase"/>
    <property type="match status" value="1"/>
</dbReference>
<comment type="subcellular location">
    <subcellularLocation>
        <location evidence="1">Host cytoplasm</location>
    </subcellularLocation>
    <text evidence="1">The terminase lies at a unique vertex of the procapsid during viral DNA packaging.</text>
</comment>
<evidence type="ECO:0000259" key="2">
    <source>
        <dbReference type="Pfam" id="PF05876"/>
    </source>
</evidence>
<dbReference type="GO" id="GO:0046872">
    <property type="term" value="F:metal ion binding"/>
    <property type="evidence" value="ECO:0007669"/>
    <property type="project" value="UniProtKB-UniRule"/>
</dbReference>
<organism evidence="3 4">
    <name type="scientific">Bacillus phage BSP38</name>
    <dbReference type="NCBI Taxonomy" id="2283013"/>
    <lineage>
        <taxon>Viruses</taxon>
        <taxon>Duplodnaviria</taxon>
        <taxon>Heunggongvirae</taxon>
        <taxon>Uroviricota</taxon>
        <taxon>Caudoviricetes</taxon>
        <taxon>Herelleviridae</taxon>
        <taxon>Bastillevirinae</taxon>
        <taxon>Jeonjuvirus</taxon>
        <taxon>Jeonjuvirus BSP38</taxon>
    </lineage>
</organism>
<keyword evidence="1" id="KW-0547">Nucleotide-binding</keyword>
<keyword evidence="1" id="KW-0378">Hydrolase</keyword>
<dbReference type="EC" id="3.6.4.-" evidence="1"/>
<dbReference type="Proteomes" id="UP000260425">
    <property type="component" value="Segment"/>
</dbReference>
<dbReference type="InterPro" id="IPR008866">
    <property type="entry name" value="Phage_lambda_GpA-like"/>
</dbReference>
<dbReference type="InterPro" id="IPR027417">
    <property type="entry name" value="P-loop_NTPase"/>
</dbReference>
<keyword evidence="1" id="KW-0231">Viral genome packaging</keyword>
<dbReference type="HAMAP" id="MF_04144">
    <property type="entry name" value="TERL_LAMBDA"/>
    <property type="match status" value="1"/>
</dbReference>